<dbReference type="Pfam" id="PF10263">
    <property type="entry name" value="SprT-like"/>
    <property type="match status" value="1"/>
</dbReference>
<dbReference type="OrthoDB" id="20772at2759"/>
<feature type="compositionally biased region" description="Basic and acidic residues" evidence="1">
    <location>
        <begin position="309"/>
        <end position="319"/>
    </location>
</feature>
<reference evidence="3 4" key="1">
    <citation type="submission" date="2015-01" db="EMBL/GenBank/DDBJ databases">
        <title>The Genome Sequence of Rhinocladiella mackenzie CBS 650.93.</title>
        <authorList>
            <consortium name="The Broad Institute Genomics Platform"/>
            <person name="Cuomo C."/>
            <person name="de Hoog S."/>
            <person name="Gorbushina A."/>
            <person name="Stielow B."/>
            <person name="Teixiera M."/>
            <person name="Abouelleil A."/>
            <person name="Chapman S.B."/>
            <person name="Priest M."/>
            <person name="Young S.K."/>
            <person name="Wortman J."/>
            <person name="Nusbaum C."/>
            <person name="Birren B."/>
        </authorList>
    </citation>
    <scope>NUCLEOTIDE SEQUENCE [LARGE SCALE GENOMIC DNA]</scope>
    <source>
        <strain evidence="3 4">CBS 650.93</strain>
    </source>
</reference>
<sequence>MLPHSLEEDLPELNAILAPPPLMATGTNDSLRRSPRKKTTTTSYIDKSPKKKLRGIASPKKPAPISSLKSSTDTRSLTISTGSAKVPPSIVDSTPLLPCHSTVFPSTTTSSNRHSPATGQRSLTLAHVDTFLLPLKATALEEQCSDTIVPRSLTKAGRLRVLDDKDRSMMSLMTETARESNAKRVPQKMIQASADAGRFVLKEARCNDDEDDSVDEDDEDEDTDLSGFIVDDDAELSYHSSSATEPDDSDGRKQLKNVPRPAPRRRLQRGLPNRRVTDSSDEESDSHKEEHLGKVLSKAFENIRLNEGGAHETREKEIEVIDLTSSPSNVPDLDLNTRRGPISHQPPVSRSVKRASDNSHPFDEFDGILKMAPPSSKPTLRIPSKAMSPQGPIDLDGTEDADGSAEVTDDRFRTPPATPSRLLSKPRSPSKLLSPSKRQHIPQSPHRQSMDAFWDHNVINEWNDEFSPQKAPATSPRKRGLARFPNWSDSEEEKEQEYPGSSDLLPSPCSSPRKSRSPTKRPQKEEKRQLLEEKRAALSQKKDFDARKKQLAVDLLYELDTKVANSQLGKLASSTGGVQIKWSKTLRSTAGRANWKRSVIKPSGSPVKDTEQIGPGVTVQHYATIELAEKIIDCEGRLVNTLAHEFCHLANFMISNVRDQPHGASFKKWSAKVTAHLRQSDVDIWRQVNVTTKHNYVINHKYLWVCIGRDRTRTMDFLNLDEDEGCGAEYGRHSKSIDTEKHRCGRCKGRLLQVRPRLRASPRKKLSEESAGTSSSSSLASRSTSASGSGSVLGSMIETVVLSD</sequence>
<dbReference type="AlphaFoldDB" id="A0A0D2H8V2"/>
<dbReference type="GeneID" id="25292945"/>
<evidence type="ECO:0000259" key="2">
    <source>
        <dbReference type="SMART" id="SM00731"/>
    </source>
</evidence>
<dbReference type="STRING" id="1442369.A0A0D2H8V2"/>
<feature type="compositionally biased region" description="Low complexity" evidence="1">
    <location>
        <begin position="769"/>
        <end position="791"/>
    </location>
</feature>
<dbReference type="RefSeq" id="XP_013274034.1">
    <property type="nucleotide sequence ID" value="XM_013418580.1"/>
</dbReference>
<dbReference type="InterPro" id="IPR035240">
    <property type="entry name" value="SprT_Zn_ribbon"/>
</dbReference>
<dbReference type="PANTHER" id="PTHR23099:SF0">
    <property type="entry name" value="GERM CELL NUCLEAR ACIDIC PROTEIN"/>
    <property type="match status" value="1"/>
</dbReference>
<dbReference type="Pfam" id="PF17283">
    <property type="entry name" value="Zn_ribbon_SprT"/>
    <property type="match status" value="1"/>
</dbReference>
<dbReference type="SMART" id="SM00731">
    <property type="entry name" value="SprT"/>
    <property type="match status" value="1"/>
</dbReference>
<dbReference type="VEuPathDB" id="FungiDB:Z518_04874"/>
<dbReference type="InterPro" id="IPR006640">
    <property type="entry name" value="SprT-like_domain"/>
</dbReference>
<feature type="compositionally biased region" description="Polar residues" evidence="1">
    <location>
        <begin position="67"/>
        <end position="82"/>
    </location>
</feature>
<organism evidence="3 4">
    <name type="scientific">Rhinocladiella mackenziei CBS 650.93</name>
    <dbReference type="NCBI Taxonomy" id="1442369"/>
    <lineage>
        <taxon>Eukaryota</taxon>
        <taxon>Fungi</taxon>
        <taxon>Dikarya</taxon>
        <taxon>Ascomycota</taxon>
        <taxon>Pezizomycotina</taxon>
        <taxon>Eurotiomycetes</taxon>
        <taxon>Chaetothyriomycetidae</taxon>
        <taxon>Chaetothyriales</taxon>
        <taxon>Herpotrichiellaceae</taxon>
        <taxon>Rhinocladiella</taxon>
    </lineage>
</organism>
<feature type="region of interest" description="Disordered" evidence="1">
    <location>
        <begin position="1"/>
        <end position="82"/>
    </location>
</feature>
<accession>A0A0D2H8V2</accession>
<feature type="compositionally biased region" description="Acidic residues" evidence="1">
    <location>
        <begin position="208"/>
        <end position="235"/>
    </location>
</feature>
<dbReference type="GO" id="GO:0006950">
    <property type="term" value="P:response to stress"/>
    <property type="evidence" value="ECO:0007669"/>
    <property type="project" value="UniProtKB-ARBA"/>
</dbReference>
<feature type="domain" description="SprT-like" evidence="2">
    <location>
        <begin position="557"/>
        <end position="754"/>
    </location>
</feature>
<feature type="region of interest" description="Disordered" evidence="1">
    <location>
        <begin position="464"/>
        <end position="530"/>
    </location>
</feature>
<dbReference type="PANTHER" id="PTHR23099">
    <property type="entry name" value="TRANSCRIPTIONAL REGULATOR"/>
    <property type="match status" value="1"/>
</dbReference>
<feature type="region of interest" description="Disordered" evidence="1">
    <location>
        <begin position="204"/>
        <end position="448"/>
    </location>
</feature>
<dbReference type="Proteomes" id="UP000053617">
    <property type="component" value="Unassembled WGS sequence"/>
</dbReference>
<feature type="compositionally biased region" description="Low complexity" evidence="1">
    <location>
        <begin position="499"/>
        <end position="512"/>
    </location>
</feature>
<proteinExistence type="predicted"/>
<feature type="compositionally biased region" description="Low complexity" evidence="1">
    <location>
        <begin position="419"/>
        <end position="436"/>
    </location>
</feature>
<evidence type="ECO:0000313" key="4">
    <source>
        <dbReference type="Proteomes" id="UP000053617"/>
    </source>
</evidence>
<evidence type="ECO:0000313" key="3">
    <source>
        <dbReference type="EMBL" id="KIX06898.1"/>
    </source>
</evidence>
<dbReference type="GO" id="GO:0005634">
    <property type="term" value="C:nucleus"/>
    <property type="evidence" value="ECO:0007669"/>
    <property type="project" value="TreeGrafter"/>
</dbReference>
<evidence type="ECO:0000256" key="1">
    <source>
        <dbReference type="SAM" id="MobiDB-lite"/>
    </source>
</evidence>
<feature type="region of interest" description="Disordered" evidence="1">
    <location>
        <begin position="758"/>
        <end position="791"/>
    </location>
</feature>
<dbReference type="EMBL" id="KN847477">
    <property type="protein sequence ID" value="KIX06898.1"/>
    <property type="molecule type" value="Genomic_DNA"/>
</dbReference>
<dbReference type="HOGENOM" id="CLU_012966_2_1_1"/>
<feature type="compositionally biased region" description="Basic and acidic residues" evidence="1">
    <location>
        <begin position="354"/>
        <end position="363"/>
    </location>
</feature>
<protein>
    <submittedName>
        <fullName evidence="3">Rhinocladiella mackenziei CBS 650.93 unplaced genomic scaffold supercont1.3, whole genome shotgun sequence</fullName>
    </submittedName>
</protein>
<name>A0A0D2H8V2_9EURO</name>
<keyword evidence="4" id="KW-1185">Reference proteome</keyword>
<gene>
    <name evidence="3" type="ORF">Z518_04874</name>
</gene>